<comment type="subcellular location">
    <subcellularLocation>
        <location evidence="1">Cell envelope</location>
    </subcellularLocation>
</comment>
<evidence type="ECO:0000256" key="2">
    <source>
        <dbReference type="ARBA" id="ARBA00005695"/>
    </source>
</evidence>
<evidence type="ECO:0000256" key="1">
    <source>
        <dbReference type="ARBA" id="ARBA00004196"/>
    </source>
</evidence>
<dbReference type="FunFam" id="3.10.105.10:FF:000001">
    <property type="entry name" value="Oligopeptide ABC transporter, oligopeptide-binding protein"/>
    <property type="match status" value="1"/>
</dbReference>
<dbReference type="CDD" id="cd08504">
    <property type="entry name" value="PBP2_OppA"/>
    <property type="match status" value="1"/>
</dbReference>
<evidence type="ECO:0000256" key="3">
    <source>
        <dbReference type="ARBA" id="ARBA00022448"/>
    </source>
</evidence>
<dbReference type="InterPro" id="IPR039424">
    <property type="entry name" value="SBP_5"/>
</dbReference>
<proteinExistence type="inferred from homology"/>
<keyword evidence="4 5" id="KW-0732">Signal</keyword>
<gene>
    <name evidence="7" type="ORF">NQF69_04780</name>
</gene>
<feature type="chain" id="PRO_5043914283" evidence="5">
    <location>
        <begin position="31"/>
        <end position="550"/>
    </location>
</feature>
<sequence>MTNTMKKTGLNVALASIFTLFATQANKTFAAEVPAGTELAAKQELRWNIGSNPASLDPHKIEGTPEGFTSRQLFETLVISDAEGHIIPGAAIKWEHSPDFKKWTFHLRPDAKWSNGEPVTAEDFVFSFQRLADPNTASPYSSYLKYLKLLNAEDVVAGKKPITELGVKALDAHTLELTLSASVPYADKLTEHYVLAPVNKKLVEQFGDKWTDVKNIVGNGAFTVKNWTINEKLELVPNPHYWDHAKTVLTSVTLYPIESENTDVARYRAGDLDITNHALPVELFSKLKQEYPNEVYTPASLCTYLYEINHKKPPFDDVRVRKALAMALDRDIITEKVTAQGQVPAYSFTPPYINGGEKIEKPDWVALPQAERNKQAVALLKEAGFDKSNPLNFTLLYNTSENHKKIALAASSLWQKNLAGAVKVTLENKEWKTYLDTRHQGNYQVTRAGWCADYNEASTFLNYFLSTSSNNTAFYKSAEFDKLLSETYLAETDAQRAEIYAKLEAQLAKDAALVPVYYYVDPRMVKPYVKGFPINHPGKNFYLKDVYLVK</sequence>
<dbReference type="GO" id="GO:0030288">
    <property type="term" value="C:outer membrane-bounded periplasmic space"/>
    <property type="evidence" value="ECO:0007669"/>
    <property type="project" value="TreeGrafter"/>
</dbReference>
<dbReference type="GO" id="GO:0043190">
    <property type="term" value="C:ATP-binding cassette (ABC) transporter complex"/>
    <property type="evidence" value="ECO:0007669"/>
    <property type="project" value="InterPro"/>
</dbReference>
<dbReference type="GO" id="GO:0015833">
    <property type="term" value="P:peptide transport"/>
    <property type="evidence" value="ECO:0007669"/>
    <property type="project" value="TreeGrafter"/>
</dbReference>
<feature type="domain" description="Solute-binding protein family 5" evidence="6">
    <location>
        <begin position="86"/>
        <end position="471"/>
    </location>
</feature>
<dbReference type="PIRSF" id="PIRSF002741">
    <property type="entry name" value="MppA"/>
    <property type="match status" value="1"/>
</dbReference>
<comment type="similarity">
    <text evidence="2">Belongs to the bacterial solute-binding protein 5 family.</text>
</comment>
<dbReference type="SUPFAM" id="SSF53850">
    <property type="entry name" value="Periplasmic binding protein-like II"/>
    <property type="match status" value="1"/>
</dbReference>
<protein>
    <submittedName>
        <fullName evidence="7">ABC transporter substrate-binding protein</fullName>
    </submittedName>
</protein>
<evidence type="ECO:0000256" key="5">
    <source>
        <dbReference type="SAM" id="SignalP"/>
    </source>
</evidence>
<accession>A0AAW8V6B2</accession>
<dbReference type="Gene3D" id="3.90.76.10">
    <property type="entry name" value="Dipeptide-binding Protein, Domain 1"/>
    <property type="match status" value="1"/>
</dbReference>
<evidence type="ECO:0000256" key="4">
    <source>
        <dbReference type="ARBA" id="ARBA00022729"/>
    </source>
</evidence>
<dbReference type="Proteomes" id="UP001182304">
    <property type="component" value="Unassembled WGS sequence"/>
</dbReference>
<dbReference type="InterPro" id="IPR000914">
    <property type="entry name" value="SBP_5_dom"/>
</dbReference>
<name>A0AAW8V6B2_PASMD</name>
<evidence type="ECO:0000259" key="6">
    <source>
        <dbReference type="Pfam" id="PF00496"/>
    </source>
</evidence>
<dbReference type="GO" id="GO:1904680">
    <property type="term" value="F:peptide transmembrane transporter activity"/>
    <property type="evidence" value="ECO:0007669"/>
    <property type="project" value="TreeGrafter"/>
</dbReference>
<dbReference type="Gene3D" id="3.40.190.10">
    <property type="entry name" value="Periplasmic binding protein-like II"/>
    <property type="match status" value="1"/>
</dbReference>
<reference evidence="7" key="1">
    <citation type="submission" date="2022-07" db="EMBL/GenBank/DDBJ databases">
        <title>Sequence of Pasteurella multocoda 17BRD-035.</title>
        <authorList>
            <person name="Roy Chowdhury P."/>
            <person name="Alhamami T."/>
            <person name="Trott D.J."/>
            <person name="Djordvevic S.P."/>
        </authorList>
    </citation>
    <scope>NUCLEOTIDE SEQUENCE</scope>
    <source>
        <strain evidence="7">17BRD-035</strain>
    </source>
</reference>
<dbReference type="EMBL" id="JANIEN010000004">
    <property type="protein sequence ID" value="MDT3452090.1"/>
    <property type="molecule type" value="Genomic_DNA"/>
</dbReference>
<feature type="signal peptide" evidence="5">
    <location>
        <begin position="1"/>
        <end position="30"/>
    </location>
</feature>
<evidence type="ECO:0000313" key="7">
    <source>
        <dbReference type="EMBL" id="MDT3452090.1"/>
    </source>
</evidence>
<comment type="caution">
    <text evidence="7">The sequence shown here is derived from an EMBL/GenBank/DDBJ whole genome shotgun (WGS) entry which is preliminary data.</text>
</comment>
<dbReference type="RefSeq" id="WP_223131962.1">
    <property type="nucleotide sequence ID" value="NZ_CP082272.1"/>
</dbReference>
<keyword evidence="3" id="KW-0813">Transport</keyword>
<dbReference type="PANTHER" id="PTHR30290:SF10">
    <property type="entry name" value="PERIPLASMIC OLIGOPEPTIDE-BINDING PROTEIN-RELATED"/>
    <property type="match status" value="1"/>
</dbReference>
<dbReference type="PANTHER" id="PTHR30290">
    <property type="entry name" value="PERIPLASMIC BINDING COMPONENT OF ABC TRANSPORTER"/>
    <property type="match status" value="1"/>
</dbReference>
<dbReference type="Gene3D" id="3.10.105.10">
    <property type="entry name" value="Dipeptide-binding Protein, Domain 3"/>
    <property type="match status" value="1"/>
</dbReference>
<dbReference type="AlphaFoldDB" id="A0AAW8V6B2"/>
<dbReference type="InterPro" id="IPR030678">
    <property type="entry name" value="Peptide/Ni-bd"/>
</dbReference>
<evidence type="ECO:0000313" key="8">
    <source>
        <dbReference type="Proteomes" id="UP001182304"/>
    </source>
</evidence>
<dbReference type="Pfam" id="PF00496">
    <property type="entry name" value="SBP_bac_5"/>
    <property type="match status" value="1"/>
</dbReference>
<organism evidence="7 8">
    <name type="scientific">Pasteurella multocida</name>
    <dbReference type="NCBI Taxonomy" id="747"/>
    <lineage>
        <taxon>Bacteria</taxon>
        <taxon>Pseudomonadati</taxon>
        <taxon>Pseudomonadota</taxon>
        <taxon>Gammaproteobacteria</taxon>
        <taxon>Pasteurellales</taxon>
        <taxon>Pasteurellaceae</taxon>
        <taxon>Pasteurella</taxon>
    </lineage>
</organism>
<dbReference type="FunFam" id="3.90.76.10:FF:000001">
    <property type="entry name" value="Oligopeptide ABC transporter substrate-binding protein"/>
    <property type="match status" value="1"/>
</dbReference>